<evidence type="ECO:0000313" key="9">
    <source>
        <dbReference type="Proteomes" id="UP000246740"/>
    </source>
</evidence>
<dbReference type="SUPFAM" id="SSF51445">
    <property type="entry name" value="(Trans)glycosidases"/>
    <property type="match status" value="1"/>
</dbReference>
<evidence type="ECO:0000256" key="3">
    <source>
        <dbReference type="ARBA" id="ARBA00012663"/>
    </source>
</evidence>
<dbReference type="PANTHER" id="PTHR21040">
    <property type="entry name" value="BCDNA.GH04120"/>
    <property type="match status" value="1"/>
</dbReference>
<feature type="domain" description="Glycoside Hydrolase 20C C-terminal" evidence="7">
    <location>
        <begin position="637"/>
        <end position="854"/>
    </location>
</feature>
<dbReference type="STRING" id="1882483.A0A317XJ27"/>
<evidence type="ECO:0000256" key="2">
    <source>
        <dbReference type="ARBA" id="ARBA00006285"/>
    </source>
</evidence>
<reference evidence="8 9" key="1">
    <citation type="journal article" date="2018" name="Mol. Biol. Evol.">
        <title>Broad Genomic Sampling Reveals a Smut Pathogenic Ancestry of the Fungal Clade Ustilaginomycotina.</title>
        <authorList>
            <person name="Kijpornyongpan T."/>
            <person name="Mondo S.J."/>
            <person name="Barry K."/>
            <person name="Sandor L."/>
            <person name="Lee J."/>
            <person name="Lipzen A."/>
            <person name="Pangilinan J."/>
            <person name="LaButti K."/>
            <person name="Hainaut M."/>
            <person name="Henrissat B."/>
            <person name="Grigoriev I.V."/>
            <person name="Spatafora J.W."/>
            <person name="Aime M.C."/>
        </authorList>
    </citation>
    <scope>NUCLEOTIDE SEQUENCE [LARGE SCALE GENOMIC DNA]</scope>
    <source>
        <strain evidence="8 9">MCA 3645</strain>
    </source>
</reference>
<accession>A0A317XJ27</accession>
<dbReference type="InterPro" id="IPR038901">
    <property type="entry name" value="HEXDC-like"/>
</dbReference>
<feature type="domain" description="Glycoside hydrolase family 20 catalytic" evidence="6">
    <location>
        <begin position="276"/>
        <end position="496"/>
    </location>
</feature>
<dbReference type="PANTHER" id="PTHR21040:SF8">
    <property type="entry name" value="BCDNA.GH04120"/>
    <property type="match status" value="1"/>
</dbReference>
<dbReference type="EC" id="3.2.1.52" evidence="3"/>
<evidence type="ECO:0000259" key="7">
    <source>
        <dbReference type="Pfam" id="PF18088"/>
    </source>
</evidence>
<feature type="region of interest" description="Disordered" evidence="5">
    <location>
        <begin position="864"/>
        <end position="935"/>
    </location>
</feature>
<evidence type="ECO:0000256" key="4">
    <source>
        <dbReference type="ARBA" id="ARBA00022801"/>
    </source>
</evidence>
<name>A0A317XJ27_9BASI</name>
<evidence type="ECO:0000259" key="6">
    <source>
        <dbReference type="Pfam" id="PF00728"/>
    </source>
</evidence>
<keyword evidence="4 8" id="KW-0378">Hydrolase</keyword>
<comment type="similarity">
    <text evidence="2">Belongs to the glycosyl hydrolase 20 family.</text>
</comment>
<dbReference type="AlphaFoldDB" id="A0A317XJ27"/>
<gene>
    <name evidence="8" type="ORF">BCV70DRAFT_228046</name>
</gene>
<dbReference type="Pfam" id="PF18088">
    <property type="entry name" value="Glyco_H_20C_C"/>
    <property type="match status" value="1"/>
</dbReference>
<comment type="catalytic activity">
    <reaction evidence="1">
        <text>Hydrolysis of terminal non-reducing N-acetyl-D-hexosamine residues in N-acetyl-beta-D-hexosaminides.</text>
        <dbReference type="EC" id="3.2.1.52"/>
    </reaction>
</comment>
<evidence type="ECO:0000256" key="5">
    <source>
        <dbReference type="SAM" id="MobiDB-lite"/>
    </source>
</evidence>
<dbReference type="InterPro" id="IPR041063">
    <property type="entry name" value="Glyco_H_20C_C"/>
</dbReference>
<dbReference type="GO" id="GO:0005975">
    <property type="term" value="P:carbohydrate metabolic process"/>
    <property type="evidence" value="ECO:0007669"/>
    <property type="project" value="InterPro"/>
</dbReference>
<dbReference type="GO" id="GO:0004563">
    <property type="term" value="F:beta-N-acetylhexosaminidase activity"/>
    <property type="evidence" value="ECO:0007669"/>
    <property type="project" value="UniProtKB-EC"/>
</dbReference>
<feature type="compositionally biased region" description="Acidic residues" evidence="5">
    <location>
        <begin position="879"/>
        <end position="909"/>
    </location>
</feature>
<dbReference type="CDD" id="cd06565">
    <property type="entry name" value="GH20_GcnA-like"/>
    <property type="match status" value="1"/>
</dbReference>
<dbReference type="InterPro" id="IPR015883">
    <property type="entry name" value="Glyco_hydro_20_cat"/>
</dbReference>
<evidence type="ECO:0000256" key="1">
    <source>
        <dbReference type="ARBA" id="ARBA00001231"/>
    </source>
</evidence>
<keyword evidence="9" id="KW-1185">Reference proteome</keyword>
<dbReference type="InParanoid" id="A0A317XJ27"/>
<dbReference type="Gene3D" id="3.20.20.80">
    <property type="entry name" value="Glycosidases"/>
    <property type="match status" value="1"/>
</dbReference>
<dbReference type="InterPro" id="IPR017853">
    <property type="entry name" value="GH"/>
</dbReference>
<dbReference type="Gene3D" id="1.20.120.670">
    <property type="entry name" value="N-acetyl-b-d-glucoasminidase"/>
    <property type="match status" value="1"/>
</dbReference>
<dbReference type="OrthoDB" id="2100085at2759"/>
<evidence type="ECO:0000313" key="8">
    <source>
        <dbReference type="EMBL" id="PWY98323.1"/>
    </source>
</evidence>
<sequence length="965" mass="108047">MKSQSLLIGLSMLSLYPSRDNSNLSQAPPPDSLTPQSAVSNGREACVQSVLKNHANLEFLPVTYDSQGIPLSHLPIVRLHIAQSSLSDRIAVGVQEVIRRHIRRGGLVLNSDSQPVAAGGKPEVVESGASQPVPVWNWNVTFQEQAPTSQQGNRPASDDLTWSCSTSSDTFAPLEGSSSSALSDPIPPVAQPFSVQIRYPSARPHLAFRGLGHVLTATKHIAREAVSGDDTTSLHPNLFARTFPCTPGALRGFYLSPARAHALLNVSQTAHFDTIGTMIDCSRNGVLNVESTKYLLRTLALLGYNMLQLYTEDTYQIDNEPYFGYMRGGYSHDELREIDDYAFNLGIEVIPCIQTLGHLGQMLQWPRYLGLRDTAEVLLPEWPETYTMLDKMIRAATAPFRSKKIHLGMDETHGLGHGRYYSIYGHQNAKSGSQIFVEHLAKVNEICNRLQLQPMIWSDMLFCLSAKNNSLVGYYDSNQPVEVKQQGGIPQGVDLVYWDYYHTSASSYEARIKNHEELRGASPWMASGSWTWSRFWTALPFSFQSIAANLKASRNSPGVRHVFLTIWGDEGNEVDLWSSLPAWVYYAEQSYSSPSTLTSETSSTQTHTQRNANTDNQAEWLLETKFDAVVGGNWADFVLASSLDATSREDKIVAEDDKIHFAPNTSKWMLWSDPVHSFVEPTLVASGFDAEEHYARLAGELGDRLEGVTFDTLGSTSPLFDDGFAGSSGYQSQEPGGGGGGEGKLLRILRDHPFNARLELARLVAVTLSYKSNLRQRLHEAYVSQDWSRLSRLCRRTRLCRDATRKLWDYHRQMWMSMYKPHGWETLELRYGGLVARLDTLYRRVDAFLRTRLQAASDGDVERGVGTGVFLATPTRPFDDDDDDDDDNDTNDDDDNDQDENDEDGDGDDFMNHRPSPTSRSRRRRHSNWSQPVTSLPELQNPLHVVYGSPEQLLDYHRVSRPTYC</sequence>
<dbReference type="EMBL" id="KZ819199">
    <property type="protein sequence ID" value="PWY98323.1"/>
    <property type="molecule type" value="Genomic_DNA"/>
</dbReference>
<organism evidence="8 9">
    <name type="scientific">Testicularia cyperi</name>
    <dbReference type="NCBI Taxonomy" id="1882483"/>
    <lineage>
        <taxon>Eukaryota</taxon>
        <taxon>Fungi</taxon>
        <taxon>Dikarya</taxon>
        <taxon>Basidiomycota</taxon>
        <taxon>Ustilaginomycotina</taxon>
        <taxon>Ustilaginomycetes</taxon>
        <taxon>Ustilaginales</taxon>
        <taxon>Anthracoideaceae</taxon>
        <taxon>Testicularia</taxon>
    </lineage>
</organism>
<dbReference type="Proteomes" id="UP000246740">
    <property type="component" value="Unassembled WGS sequence"/>
</dbReference>
<dbReference type="Pfam" id="PF00728">
    <property type="entry name" value="Glyco_hydro_20"/>
    <property type="match status" value="1"/>
</dbReference>
<protein>
    <recommendedName>
        <fullName evidence="3">beta-N-acetylhexosaminidase</fullName>
        <ecNumber evidence="3">3.2.1.52</ecNumber>
    </recommendedName>
</protein>
<feature type="region of interest" description="Disordered" evidence="5">
    <location>
        <begin position="20"/>
        <end position="39"/>
    </location>
</feature>
<proteinExistence type="inferred from homology"/>